<reference evidence="1" key="1">
    <citation type="journal article" date="2015" name="Nature">
        <title>Complex archaea that bridge the gap between prokaryotes and eukaryotes.</title>
        <authorList>
            <person name="Spang A."/>
            <person name="Saw J.H."/>
            <person name="Jorgensen S.L."/>
            <person name="Zaremba-Niedzwiedzka K."/>
            <person name="Martijn J."/>
            <person name="Lind A.E."/>
            <person name="van Eijk R."/>
            <person name="Schleper C."/>
            <person name="Guy L."/>
            <person name="Ettema T.J."/>
        </authorList>
    </citation>
    <scope>NUCLEOTIDE SEQUENCE</scope>
</reference>
<sequence>MPGGLFDIQEVSEVPGEHFCTHCEDNVSKHKGTYTKLYFDNFDPDEDEIINVVCPACRKKDKDLDKVLTVLEDVSKPVETFKGSRKCIFCGERIKRKEKSLRAEFRYNGSETRADACEKCLESEDNPILKGAKPKKANPNFVIDLTCKSAHICENYKEPKKTRGINCQNVCVNLEGELYCRKAHPGSVKVYRERYAFPPSRRQLMKMLTVMGPLYEKLNKTQLVAEETSAAPIPVFPDTVEYEIKEFPVDGGRVLLPWNANIINIEDQTMTVLVAVQKKKDEE</sequence>
<evidence type="ECO:0000313" key="1">
    <source>
        <dbReference type="EMBL" id="KKN04804.1"/>
    </source>
</evidence>
<gene>
    <name evidence="1" type="ORF">LCGC14_1093730</name>
</gene>
<accession>A0A0F9MG12</accession>
<dbReference type="AlphaFoldDB" id="A0A0F9MG12"/>
<dbReference type="EMBL" id="LAZR01004876">
    <property type="protein sequence ID" value="KKN04804.1"/>
    <property type="molecule type" value="Genomic_DNA"/>
</dbReference>
<organism evidence="1">
    <name type="scientific">marine sediment metagenome</name>
    <dbReference type="NCBI Taxonomy" id="412755"/>
    <lineage>
        <taxon>unclassified sequences</taxon>
        <taxon>metagenomes</taxon>
        <taxon>ecological metagenomes</taxon>
    </lineage>
</organism>
<name>A0A0F9MG12_9ZZZZ</name>
<protein>
    <submittedName>
        <fullName evidence="1">Uncharacterized protein</fullName>
    </submittedName>
</protein>
<comment type="caution">
    <text evidence="1">The sequence shown here is derived from an EMBL/GenBank/DDBJ whole genome shotgun (WGS) entry which is preliminary data.</text>
</comment>
<proteinExistence type="predicted"/>